<reference evidence="2" key="1">
    <citation type="submission" date="2022-03" db="EMBL/GenBank/DDBJ databases">
        <authorList>
            <person name="Martin C."/>
        </authorList>
    </citation>
    <scope>NUCLEOTIDE SEQUENCE</scope>
</reference>
<keyword evidence="3" id="KW-1185">Reference proteome</keyword>
<feature type="non-terminal residue" evidence="2">
    <location>
        <position position="335"/>
    </location>
</feature>
<dbReference type="EMBL" id="CAIIXF020000001">
    <property type="protein sequence ID" value="CAH1774995.1"/>
    <property type="molecule type" value="Genomic_DNA"/>
</dbReference>
<evidence type="ECO:0000313" key="3">
    <source>
        <dbReference type="Proteomes" id="UP000749559"/>
    </source>
</evidence>
<gene>
    <name evidence="2" type="ORF">OFUS_LOCUS2356</name>
</gene>
<evidence type="ECO:0000313" key="2">
    <source>
        <dbReference type="EMBL" id="CAH1774995.1"/>
    </source>
</evidence>
<sequence>YETKRRSSDTQIHIPESRKSMNFKEKLKHSQLVPELLTLANQLTFTGPFPEPENDDGSQLYKGPTPKSKSYEHLSDFVQFASSKVDIRNTYTLTMLNEHTFYVENFVQNFCLSFGELDELFKSKNIIRCGSSYELAKILAPDEYDYIPVLIWSDDVTVRVENVGNDCELTGQGYGDIFIEKGDLHDALHSDIMPDKSDILDLIKSQRGPSKLNTFFAVTLQTRIYSYLNKIEDYKFFIGERNHKEDPDSPYPMGSLSIHIITHGTSIWLRLGAPLCTVDIDLSFAIEKRDQTQGRCVMVRADNISERCDNFSHWTESLIDQGLKTEQIIHVLSIQ</sequence>
<dbReference type="Proteomes" id="UP000749559">
    <property type="component" value="Unassembled WGS sequence"/>
</dbReference>
<dbReference type="Gene3D" id="3.30.460.90">
    <property type="match status" value="1"/>
</dbReference>
<proteinExistence type="predicted"/>
<protein>
    <submittedName>
        <fullName evidence="2">Uncharacterized protein</fullName>
    </submittedName>
</protein>
<feature type="region of interest" description="Disordered" evidence="1">
    <location>
        <begin position="48"/>
        <end position="67"/>
    </location>
</feature>
<name>A0A8S4N297_OWEFU</name>
<evidence type="ECO:0000256" key="1">
    <source>
        <dbReference type="SAM" id="MobiDB-lite"/>
    </source>
</evidence>
<accession>A0A8S4N297</accession>
<feature type="non-terminal residue" evidence="2">
    <location>
        <position position="1"/>
    </location>
</feature>
<organism evidence="2 3">
    <name type="scientific">Owenia fusiformis</name>
    <name type="common">Polychaete worm</name>
    <dbReference type="NCBI Taxonomy" id="6347"/>
    <lineage>
        <taxon>Eukaryota</taxon>
        <taxon>Metazoa</taxon>
        <taxon>Spiralia</taxon>
        <taxon>Lophotrochozoa</taxon>
        <taxon>Annelida</taxon>
        <taxon>Polychaeta</taxon>
        <taxon>Sedentaria</taxon>
        <taxon>Canalipalpata</taxon>
        <taxon>Sabellida</taxon>
        <taxon>Oweniida</taxon>
        <taxon>Oweniidae</taxon>
        <taxon>Owenia</taxon>
    </lineage>
</organism>
<comment type="caution">
    <text evidence="2">The sequence shown here is derived from an EMBL/GenBank/DDBJ whole genome shotgun (WGS) entry which is preliminary data.</text>
</comment>
<dbReference type="OrthoDB" id="6054650at2759"/>
<dbReference type="AlphaFoldDB" id="A0A8S4N297"/>